<dbReference type="Proteomes" id="UP000553209">
    <property type="component" value="Unassembled WGS sequence"/>
</dbReference>
<evidence type="ECO:0000256" key="1">
    <source>
        <dbReference type="ARBA" id="ARBA00001974"/>
    </source>
</evidence>
<dbReference type="PRINTS" id="PR00420">
    <property type="entry name" value="RNGMNOXGNASE"/>
</dbReference>
<feature type="compositionally biased region" description="Basic and acidic residues" evidence="4">
    <location>
        <begin position="381"/>
        <end position="392"/>
    </location>
</feature>
<dbReference type="EMBL" id="JAAXPG010000004">
    <property type="protein sequence ID" value="NKY97176.1"/>
    <property type="molecule type" value="Genomic_DNA"/>
</dbReference>
<dbReference type="InterPro" id="IPR050641">
    <property type="entry name" value="RIFMO-like"/>
</dbReference>
<evidence type="ECO:0000259" key="5">
    <source>
        <dbReference type="Pfam" id="PF01494"/>
    </source>
</evidence>
<evidence type="ECO:0000256" key="3">
    <source>
        <dbReference type="ARBA" id="ARBA00022827"/>
    </source>
</evidence>
<dbReference type="Pfam" id="PF01494">
    <property type="entry name" value="FAD_binding_3"/>
    <property type="match status" value="1"/>
</dbReference>
<gene>
    <name evidence="6" type="ORF">HGB44_05745</name>
</gene>
<dbReference type="SUPFAM" id="SSF51905">
    <property type="entry name" value="FAD/NAD(P)-binding domain"/>
    <property type="match status" value="1"/>
</dbReference>
<feature type="domain" description="FAD-binding" evidence="5">
    <location>
        <begin position="9"/>
        <end position="335"/>
    </location>
</feature>
<keyword evidence="3" id="KW-0274">FAD</keyword>
<dbReference type="GO" id="GO:0071949">
    <property type="term" value="F:FAD binding"/>
    <property type="evidence" value="ECO:0007669"/>
    <property type="project" value="InterPro"/>
</dbReference>
<dbReference type="Gene3D" id="3.30.70.2450">
    <property type="match status" value="1"/>
</dbReference>
<dbReference type="GO" id="GO:0016709">
    <property type="term" value="F:oxidoreductase activity, acting on paired donors, with incorporation or reduction of molecular oxygen, NAD(P)H as one donor, and incorporation of one atom of oxygen"/>
    <property type="evidence" value="ECO:0007669"/>
    <property type="project" value="UniProtKB-ARBA"/>
</dbReference>
<evidence type="ECO:0000256" key="4">
    <source>
        <dbReference type="SAM" id="MobiDB-lite"/>
    </source>
</evidence>
<protein>
    <submittedName>
        <fullName evidence="6">Oxidoreductase</fullName>
    </submittedName>
</protein>
<comment type="caution">
    <text evidence="6">The sequence shown here is derived from an EMBL/GenBank/DDBJ whole genome shotgun (WGS) entry which is preliminary data.</text>
</comment>
<dbReference type="PANTHER" id="PTHR43004:SF19">
    <property type="entry name" value="BINDING MONOOXYGENASE, PUTATIVE (JCVI)-RELATED"/>
    <property type="match status" value="1"/>
</dbReference>
<keyword evidence="2" id="KW-0285">Flavoprotein</keyword>
<reference evidence="6 7" key="1">
    <citation type="submission" date="2020-04" db="EMBL/GenBank/DDBJ databases">
        <title>MicrobeNet Type strains.</title>
        <authorList>
            <person name="Nicholson A.C."/>
        </authorList>
    </citation>
    <scope>NUCLEOTIDE SEQUENCE [LARGE SCALE GENOMIC DNA]</scope>
    <source>
        <strain evidence="6 7">ATCC 23612</strain>
    </source>
</reference>
<organism evidence="6 7">
    <name type="scientific">Nocardiopsis alborubida</name>
    <dbReference type="NCBI Taxonomy" id="146802"/>
    <lineage>
        <taxon>Bacteria</taxon>
        <taxon>Bacillati</taxon>
        <taxon>Actinomycetota</taxon>
        <taxon>Actinomycetes</taxon>
        <taxon>Streptosporangiales</taxon>
        <taxon>Nocardiopsidaceae</taxon>
        <taxon>Nocardiopsis</taxon>
    </lineage>
</organism>
<evidence type="ECO:0000256" key="2">
    <source>
        <dbReference type="ARBA" id="ARBA00022630"/>
    </source>
</evidence>
<comment type="cofactor">
    <cofactor evidence="1">
        <name>FAD</name>
        <dbReference type="ChEBI" id="CHEBI:57692"/>
    </cofactor>
</comment>
<dbReference type="Pfam" id="PF21274">
    <property type="entry name" value="Rng_hyd_C"/>
    <property type="match status" value="1"/>
</dbReference>
<dbReference type="InterPro" id="IPR002938">
    <property type="entry name" value="FAD-bd"/>
</dbReference>
<name>A0A7X6M9P0_9ACTN</name>
<keyword evidence="7" id="KW-1185">Reference proteome</keyword>
<dbReference type="AlphaFoldDB" id="A0A7X6M9P0"/>
<sequence length="500" mass="53625">MSSPVVEPVDVVVVGAGPVGLMLAGELRLGGADVVVLERLTAPIEESRASQLGPRTAELFLQRGLWEALGDPPQENTGHFGGIPLAAGGADGPVPGNRKVPQPRTERILHDWATGLGAKVLRDHEVVSVEQTADEAVLTVRTRGVTASWRARHVVGCDGAESVVRRDAGIPFDGTPAEREVLRADLKGARVSNRRFERLPRGVAVSSTSPEGVTRVMVHEYDRAPGTAPPSFAEVAAAWERVTGEDVSGATALWTDSFDDAQGQAAVYRRGRLFLAGDAARVHVPAGGQSLNTGLHDAVNLGWKLAARVHGRVGDDLLDTYDAERRRAGQRVLANVAVQNLLLFGGSRYDRMRDLFGNLLETPVFAESLADMVNGVGERYPAPHERPDDPLLGRRLPPCPKPRGTAFLPPDRGVLLLDSDGPLARASREGAAPWVDRVDVIDERDLVGLLPSPVRAALVRPDGHVAWTDRCDRSLGDALHRWFGPPGHAPEGLSDVREGM</sequence>
<evidence type="ECO:0000313" key="6">
    <source>
        <dbReference type="EMBL" id="NKY97176.1"/>
    </source>
</evidence>
<accession>A0A7X6M9P0</accession>
<dbReference type="PANTHER" id="PTHR43004">
    <property type="entry name" value="TRK SYSTEM POTASSIUM UPTAKE PROTEIN"/>
    <property type="match status" value="1"/>
</dbReference>
<feature type="region of interest" description="Disordered" evidence="4">
    <location>
        <begin position="379"/>
        <end position="404"/>
    </location>
</feature>
<proteinExistence type="predicted"/>
<dbReference type="Gene3D" id="3.50.50.60">
    <property type="entry name" value="FAD/NAD(P)-binding domain"/>
    <property type="match status" value="1"/>
</dbReference>
<evidence type="ECO:0000313" key="7">
    <source>
        <dbReference type="Proteomes" id="UP000553209"/>
    </source>
</evidence>
<dbReference type="Gene3D" id="3.40.30.120">
    <property type="match status" value="1"/>
</dbReference>
<dbReference type="InterPro" id="IPR036188">
    <property type="entry name" value="FAD/NAD-bd_sf"/>
</dbReference>